<keyword evidence="4" id="KW-0560">Oxidoreductase</keyword>
<evidence type="ECO:0000259" key="6">
    <source>
        <dbReference type="Pfam" id="PF14759"/>
    </source>
</evidence>
<dbReference type="GO" id="GO:0016651">
    <property type="term" value="F:oxidoreductase activity, acting on NAD(P)H"/>
    <property type="evidence" value="ECO:0007669"/>
    <property type="project" value="TreeGrafter"/>
</dbReference>
<proteinExistence type="predicted"/>
<reference evidence="7 8" key="1">
    <citation type="submission" date="2020-06" db="EMBL/GenBank/DDBJ databases">
        <authorList>
            <person name="Duchaud E."/>
        </authorList>
    </citation>
    <scope>NUCLEOTIDE SEQUENCE [LARGE SCALE GENOMIC DNA]</scope>
    <source>
        <strain evidence="7">Alteromonas fortis</strain>
    </source>
</reference>
<dbReference type="PRINTS" id="PR00368">
    <property type="entry name" value="FADPNR"/>
</dbReference>
<organism evidence="7 8">
    <name type="scientific">Alteromonas macleodii</name>
    <name type="common">Pseudoalteromonas macleodii</name>
    <dbReference type="NCBI Taxonomy" id="28108"/>
    <lineage>
        <taxon>Bacteria</taxon>
        <taxon>Pseudomonadati</taxon>
        <taxon>Pseudomonadota</taxon>
        <taxon>Gammaproteobacteria</taxon>
        <taxon>Alteromonadales</taxon>
        <taxon>Alteromonadaceae</taxon>
        <taxon>Alteromonas/Salinimonas group</taxon>
        <taxon>Alteromonas</taxon>
    </lineage>
</organism>
<evidence type="ECO:0000256" key="1">
    <source>
        <dbReference type="ARBA" id="ARBA00001974"/>
    </source>
</evidence>
<dbReference type="PANTHER" id="PTHR43557">
    <property type="entry name" value="APOPTOSIS-INDUCING FACTOR 1"/>
    <property type="match status" value="1"/>
</dbReference>
<evidence type="ECO:0000256" key="3">
    <source>
        <dbReference type="ARBA" id="ARBA00022827"/>
    </source>
</evidence>
<dbReference type="GO" id="GO:0005737">
    <property type="term" value="C:cytoplasm"/>
    <property type="evidence" value="ECO:0007669"/>
    <property type="project" value="TreeGrafter"/>
</dbReference>
<dbReference type="PRINTS" id="PR00411">
    <property type="entry name" value="PNDRDTASEI"/>
</dbReference>
<comment type="cofactor">
    <cofactor evidence="1">
        <name>FAD</name>
        <dbReference type="ChEBI" id="CHEBI:57692"/>
    </cofactor>
</comment>
<evidence type="ECO:0000313" key="8">
    <source>
        <dbReference type="Proteomes" id="UP000509458"/>
    </source>
</evidence>
<feature type="domain" description="Reductase C-terminal" evidence="6">
    <location>
        <begin position="358"/>
        <end position="441"/>
    </location>
</feature>
<dbReference type="Proteomes" id="UP000509458">
    <property type="component" value="Chromosome"/>
</dbReference>
<dbReference type="SUPFAM" id="SSF51905">
    <property type="entry name" value="FAD/NAD(P)-binding domain"/>
    <property type="match status" value="1"/>
</dbReference>
<dbReference type="InterPro" id="IPR016156">
    <property type="entry name" value="FAD/NAD-linked_Rdtase_dimer_sf"/>
</dbReference>
<dbReference type="Gene3D" id="3.50.50.60">
    <property type="entry name" value="FAD/NAD(P)-binding domain"/>
    <property type="match status" value="2"/>
</dbReference>
<dbReference type="SUPFAM" id="SSF55424">
    <property type="entry name" value="FAD/NAD-linked reductases, dimerisation (C-terminal) domain"/>
    <property type="match status" value="1"/>
</dbReference>
<dbReference type="Pfam" id="PF07992">
    <property type="entry name" value="Pyr_redox_2"/>
    <property type="match status" value="1"/>
</dbReference>
<dbReference type="Gene3D" id="3.30.390.30">
    <property type="match status" value="1"/>
</dbReference>
<dbReference type="InterPro" id="IPR023753">
    <property type="entry name" value="FAD/NAD-binding_dom"/>
</dbReference>
<dbReference type="InterPro" id="IPR036188">
    <property type="entry name" value="FAD/NAD-bd_sf"/>
</dbReference>
<evidence type="ECO:0000259" key="5">
    <source>
        <dbReference type="Pfam" id="PF07992"/>
    </source>
</evidence>
<sequence length="441" mass="47721">MVTIVSEQIQSEPVCIVVGASHAGVNCAFELRKQGFSGRLVLIDADTHLPYHRPPLSKAFLNTPLDDAPAPLKAKSAYEQADIELFLGAMVTKVDAKENIVSFNKGGSGNAENGYSIKYTHLVFATGASPIIPSIPGLNVAENCLVMRNAKDALALKSLMHAKRENISNLNIVIVGAGYIGLEAAASLRKAGASVTVIEREERILARVASESVSNHVARIHQENGATILCQRNVSAVERDTDKGFQWIVCDNGERYRADAILLGVGVRVNSELAQEAGTSLHRGAISVNTHMQTSIKNIWAIGDCTSFTHPLYGENSHIESVQNALEQAKVAAKNIQQISVANAGDAAPLQNYKAIPWFWSDQYNMKLQMVGLPVNADCQVTRQESKEALSVWHFVQNKLVSVEAINSPKSYVLGGRAIDKNAFIDKSKLADPSQSLTDLL</sequence>
<feature type="domain" description="FAD/NAD(P)-binding" evidence="5">
    <location>
        <begin position="15"/>
        <end position="329"/>
    </location>
</feature>
<name>A0A6T9Y2M1_ALTMA</name>
<dbReference type="PANTHER" id="PTHR43557:SF2">
    <property type="entry name" value="RIESKE DOMAIN-CONTAINING PROTEIN-RELATED"/>
    <property type="match status" value="1"/>
</dbReference>
<keyword evidence="2" id="KW-0285">Flavoprotein</keyword>
<accession>A0A6T9Y2M1</accession>
<evidence type="ECO:0000256" key="2">
    <source>
        <dbReference type="ARBA" id="ARBA00022630"/>
    </source>
</evidence>
<dbReference type="EMBL" id="LR812090">
    <property type="protein sequence ID" value="CAB9493659.1"/>
    <property type="molecule type" value="Genomic_DNA"/>
</dbReference>
<dbReference type="InterPro" id="IPR050446">
    <property type="entry name" value="FAD-oxidoreductase/Apoptosis"/>
</dbReference>
<protein>
    <submittedName>
        <fullName evidence="7">Ferredoxin reductase</fullName>
    </submittedName>
</protein>
<evidence type="ECO:0000256" key="4">
    <source>
        <dbReference type="ARBA" id="ARBA00023002"/>
    </source>
</evidence>
<dbReference type="InterPro" id="IPR028202">
    <property type="entry name" value="Reductase_C"/>
</dbReference>
<dbReference type="Pfam" id="PF14759">
    <property type="entry name" value="Reductase_C"/>
    <property type="match status" value="1"/>
</dbReference>
<dbReference type="AlphaFoldDB" id="A0A6T9Y2M1"/>
<gene>
    <name evidence="7" type="ORF">ALFOR1_30583</name>
</gene>
<keyword evidence="3" id="KW-0274">FAD</keyword>
<evidence type="ECO:0000313" key="7">
    <source>
        <dbReference type="EMBL" id="CAB9493659.1"/>
    </source>
</evidence>